<dbReference type="Proteomes" id="UP000278609">
    <property type="component" value="Unassembled WGS sequence"/>
</dbReference>
<organism evidence="3 4">
    <name type="scientific">Tannerella forsythia</name>
    <name type="common">Bacteroides forsythus</name>
    <dbReference type="NCBI Taxonomy" id="28112"/>
    <lineage>
        <taxon>Bacteria</taxon>
        <taxon>Pseudomonadati</taxon>
        <taxon>Bacteroidota</taxon>
        <taxon>Bacteroidia</taxon>
        <taxon>Bacteroidales</taxon>
        <taxon>Tannerellaceae</taxon>
        <taxon>Tannerella</taxon>
    </lineage>
</organism>
<dbReference type="InterPro" id="IPR006626">
    <property type="entry name" value="PbH1"/>
</dbReference>
<dbReference type="InterPro" id="IPR011050">
    <property type="entry name" value="Pectin_lyase_fold/virulence"/>
</dbReference>
<reference evidence="3 4" key="1">
    <citation type="submission" date="2018-11" db="EMBL/GenBank/DDBJ databases">
        <title>Genomes From Bacteria Associated with the Canine Oral Cavity: a Test Case for Automated Genome-Based Taxonomic Assignment.</title>
        <authorList>
            <person name="Coil D.A."/>
            <person name="Jospin G."/>
            <person name="Darling A.E."/>
            <person name="Wallis C."/>
            <person name="Davis I.J."/>
            <person name="Harris S."/>
            <person name="Eisen J.A."/>
            <person name="Holcombe L.J."/>
            <person name="O'Flynn C."/>
        </authorList>
    </citation>
    <scope>NUCLEOTIDE SEQUENCE [LARGE SCALE GENOMIC DNA]</scope>
    <source>
        <strain evidence="3 4">OH2617_COT-023</strain>
    </source>
</reference>
<dbReference type="Gene3D" id="2.160.20.10">
    <property type="entry name" value="Single-stranded right-handed beta-helix, Pectin lyase-like"/>
    <property type="match status" value="1"/>
</dbReference>
<dbReference type="PANTHER" id="PTHR11319:SF35">
    <property type="entry name" value="OUTER MEMBRANE PROTEIN PMPC-RELATED"/>
    <property type="match status" value="1"/>
</dbReference>
<dbReference type="InterPro" id="IPR059226">
    <property type="entry name" value="Choice_anch_Q_dom"/>
</dbReference>
<dbReference type="InterPro" id="IPR012334">
    <property type="entry name" value="Pectin_lyas_fold"/>
</dbReference>
<evidence type="ECO:0000259" key="2">
    <source>
        <dbReference type="PROSITE" id="PS50093"/>
    </source>
</evidence>
<gene>
    <name evidence="3" type="ORF">EII40_06365</name>
</gene>
<dbReference type="PANTHER" id="PTHR11319">
    <property type="entry name" value="G PROTEIN-COUPLED RECEPTOR-RELATED"/>
    <property type="match status" value="1"/>
</dbReference>
<dbReference type="InterPro" id="IPR035986">
    <property type="entry name" value="PKD_dom_sf"/>
</dbReference>
<sequence>MKTKLLGILALFLGVVYAAQAQFRIGTTDYPTLSAAVAAVPTTGIPTTIEATTNHSMTTAVTVNSGQHIVLKSAGGNFTLRRSAALLTHLIIVQNNATLIMENIVLDGGAIWDNQELTVHADTTRINSGLIAEKPLILVNEGATLTLNEGTVLQNNHNTGSGDCAGIRNSGKLTLNNGSMIRLCSYYTSGPLSGTVAGGICSIRPNSIVIMNGNSTIAGCMSKSRDNDAGGIFSGHGSEVVMNDNASIYGCYCTNGGGGITQRERKLIMNGSASIHHCAANNGGGFLGYTNATIEMNGNSAIHDNEAFVLGGGISLFSNSASGGASSKLLMNNNAAIYNNKSRKAAGGVANRGGWIYMNNNASIHHNESGTFGGGVALSGTSTAQGYLYMNGGRINHNAAKTTQGGIAMASHATLHLKGGEVSYNTAERGSGGIHASGLTDTIRIYGGRIAYNKAPTAAGIGLNNQAVLYMTGGEISENQALNKGGGIYIGSHATNAPIVNILGRAAIHNNNAAVGNGIFMAADKNGGPASVFNLSGTAHIKDEMFLEKDSLNPAPNGDPLRNKFITLISEPERKYKVSTDPQHDAPYGRIVVVPGTATIDGTTYTLADASSYADKFTHPIKAVVSGLPTTPTAQKLILGCYDPDMITILRTPLGKPAKINVPQTFAVKDASSSISGYTWTFAEGTPASSTAAAPSVTWTTIGQKQIELKVSEKGVSYAAGDTMRCEMIAKRTIAVQGKTIDFFVNKRSTSGLQTGLSWKDAFLNLDTALAAAGKGDRIWVAEGVYTPTGGSYVMAYDSVEVYGGFGGTESAIEERNFVDHPTTLQGKDSAVIRINGNRSYPEGGCGVSRGARWDGFIITGGMAKQGAGIFNDNGSPTIVNCIIRGNAATHEGGGVYTLSRGTCATGSPLFMNTEISGNRARRGGGLYNEGGKTELLNVTISGNHATESGAGIYNAQTSGVRSLNTIIYDNRTTAEQMLPNIVNMGVGTEYRFCLIEGADIPNAWNLIGTNAGSNVYQKPYFVKPGFNKEGVMVAGNYRLADSRSPACNAGWNPPVISARLVKDLAGVERIDDSRVDIGAYEFIPSNMPPIQLPHSVIVSECKHAKTNPPKGMYSVISKQDFTIKITPDEGYTLEELEITTGSKWQDKEGGMKKTKNPDGSMTVVFRYVTEPLNVQFSGVKPTANQLIQEYAAVWASKDGVHIRTDRPVMVQIYTVMGTLSHRQQLSAGEMMLPLPRGLYIVKIDQMVQKVVVK</sequence>
<dbReference type="NCBIfam" id="NF041518">
    <property type="entry name" value="choice_anch_Q"/>
    <property type="match status" value="1"/>
</dbReference>
<dbReference type="SMART" id="SM00710">
    <property type="entry name" value="PbH1"/>
    <property type="match status" value="11"/>
</dbReference>
<protein>
    <recommendedName>
        <fullName evidence="2">PKD domain-containing protein</fullName>
    </recommendedName>
</protein>
<evidence type="ECO:0000256" key="1">
    <source>
        <dbReference type="SAM" id="SignalP"/>
    </source>
</evidence>
<keyword evidence="1" id="KW-0732">Signal</keyword>
<dbReference type="Gene3D" id="2.60.40.10">
    <property type="entry name" value="Immunoglobulins"/>
    <property type="match status" value="1"/>
</dbReference>
<dbReference type="InterPro" id="IPR013783">
    <property type="entry name" value="Ig-like_fold"/>
</dbReference>
<name>A0A3P1XTI8_TANFO</name>
<evidence type="ECO:0000313" key="3">
    <source>
        <dbReference type="EMBL" id="RRD61228.1"/>
    </source>
</evidence>
<comment type="caution">
    <text evidence="3">The sequence shown here is derived from an EMBL/GenBank/DDBJ whole genome shotgun (WGS) entry which is preliminary data.</text>
</comment>
<feature type="domain" description="PKD" evidence="2">
    <location>
        <begin position="665"/>
        <end position="713"/>
    </location>
</feature>
<dbReference type="AlphaFoldDB" id="A0A3P1XTI8"/>
<dbReference type="SUPFAM" id="SSF51126">
    <property type="entry name" value="Pectin lyase-like"/>
    <property type="match status" value="1"/>
</dbReference>
<proteinExistence type="predicted"/>
<dbReference type="InterPro" id="IPR000601">
    <property type="entry name" value="PKD_dom"/>
</dbReference>
<feature type="signal peptide" evidence="1">
    <location>
        <begin position="1"/>
        <end position="21"/>
    </location>
</feature>
<dbReference type="EMBL" id="RQYS01000023">
    <property type="protein sequence ID" value="RRD61228.1"/>
    <property type="molecule type" value="Genomic_DNA"/>
</dbReference>
<feature type="chain" id="PRO_5017945971" description="PKD domain-containing protein" evidence="1">
    <location>
        <begin position="22"/>
        <end position="1254"/>
    </location>
</feature>
<dbReference type="OrthoDB" id="1489094at2"/>
<accession>A0A3P1XTI8</accession>
<dbReference type="SUPFAM" id="SSF49299">
    <property type="entry name" value="PKD domain"/>
    <property type="match status" value="1"/>
</dbReference>
<dbReference type="RefSeq" id="WP_124751441.1">
    <property type="nucleotide sequence ID" value="NZ_RQYS01000023.1"/>
</dbReference>
<dbReference type="PROSITE" id="PS50093">
    <property type="entry name" value="PKD"/>
    <property type="match status" value="1"/>
</dbReference>
<evidence type="ECO:0000313" key="4">
    <source>
        <dbReference type="Proteomes" id="UP000278609"/>
    </source>
</evidence>